<dbReference type="InterPro" id="IPR042176">
    <property type="entry name" value="Pantoate_ligase_C"/>
</dbReference>
<comment type="catalytic activity">
    <reaction evidence="7 8">
        <text>(R)-pantoate + beta-alanine + ATP = (R)-pantothenate + AMP + diphosphate + H(+)</text>
        <dbReference type="Rhea" id="RHEA:10912"/>
        <dbReference type="ChEBI" id="CHEBI:15378"/>
        <dbReference type="ChEBI" id="CHEBI:15980"/>
        <dbReference type="ChEBI" id="CHEBI:29032"/>
        <dbReference type="ChEBI" id="CHEBI:30616"/>
        <dbReference type="ChEBI" id="CHEBI:33019"/>
        <dbReference type="ChEBI" id="CHEBI:57966"/>
        <dbReference type="ChEBI" id="CHEBI:456215"/>
        <dbReference type="EC" id="6.3.2.1"/>
    </reaction>
</comment>
<dbReference type="Gene3D" id="3.30.1300.10">
    <property type="entry name" value="Pantoate-beta-alanine ligase, C-terminal domain"/>
    <property type="match status" value="1"/>
</dbReference>
<dbReference type="GO" id="GO:0015940">
    <property type="term" value="P:pantothenate biosynthetic process"/>
    <property type="evidence" value="ECO:0007669"/>
    <property type="project" value="UniProtKB-UniRule"/>
</dbReference>
<dbReference type="SUPFAM" id="SSF52374">
    <property type="entry name" value="Nucleotidylyl transferase"/>
    <property type="match status" value="1"/>
</dbReference>
<evidence type="ECO:0000256" key="8">
    <source>
        <dbReference type="HAMAP-Rule" id="MF_00158"/>
    </source>
</evidence>
<feature type="active site" description="Proton donor" evidence="8">
    <location>
        <position position="36"/>
    </location>
</feature>
<dbReference type="RefSeq" id="WP_068368350.1">
    <property type="nucleotide sequence ID" value="NZ_KQ960179.1"/>
</dbReference>
<reference evidence="10" key="1">
    <citation type="submission" date="2016-01" db="EMBL/GenBank/DDBJ databases">
        <authorList>
            <person name="Mitreva M."/>
            <person name="Pepin K.H."/>
            <person name="Mihindukulasuriya K.A."/>
            <person name="Fulton R."/>
            <person name="Fronick C."/>
            <person name="O'Laughlin M."/>
            <person name="Miner T."/>
            <person name="Herter B."/>
            <person name="Rosa B.A."/>
            <person name="Cordes M."/>
            <person name="Tomlinson C."/>
            <person name="Wollam A."/>
            <person name="Palsikar V.B."/>
            <person name="Mardis E.R."/>
            <person name="Wilson R.K."/>
        </authorList>
    </citation>
    <scope>NUCLEOTIDE SEQUENCE [LARGE SCALE GENOMIC DNA]</scope>
    <source>
        <strain evidence="10">DNF00729</strain>
    </source>
</reference>
<feature type="binding site" evidence="8">
    <location>
        <begin position="29"/>
        <end position="36"/>
    </location>
    <ligand>
        <name>ATP</name>
        <dbReference type="ChEBI" id="CHEBI:30616"/>
    </ligand>
</feature>
<dbReference type="PATRIC" id="fig|755172.3.peg.1177"/>
<keyword evidence="8" id="KW-0963">Cytoplasm</keyword>
<dbReference type="EMBL" id="LSDG01000037">
    <property type="protein sequence ID" value="KXB65930.1"/>
    <property type="molecule type" value="Genomic_DNA"/>
</dbReference>
<comment type="subunit">
    <text evidence="8">Homodimer.</text>
</comment>
<feature type="binding site" evidence="8">
    <location>
        <position position="153"/>
    </location>
    <ligand>
        <name>(R)-pantoate</name>
        <dbReference type="ChEBI" id="CHEBI:15980"/>
    </ligand>
</feature>
<comment type="function">
    <text evidence="8">Catalyzes the condensation of pantoate with beta-alanine in an ATP-dependent reaction via a pantoyl-adenylate intermediate.</text>
</comment>
<dbReference type="Pfam" id="PF02569">
    <property type="entry name" value="Pantoate_ligase"/>
    <property type="match status" value="1"/>
</dbReference>
<dbReference type="Proteomes" id="UP000070442">
    <property type="component" value="Unassembled WGS sequence"/>
</dbReference>
<dbReference type="GO" id="GO:0005524">
    <property type="term" value="F:ATP binding"/>
    <property type="evidence" value="ECO:0007669"/>
    <property type="project" value="UniProtKB-KW"/>
</dbReference>
<evidence type="ECO:0000256" key="7">
    <source>
        <dbReference type="ARBA" id="ARBA00048258"/>
    </source>
</evidence>
<dbReference type="NCBIfam" id="TIGR00125">
    <property type="entry name" value="cyt_tran_rel"/>
    <property type="match status" value="1"/>
</dbReference>
<dbReference type="UniPathway" id="UPA00028">
    <property type="reaction ID" value="UER00005"/>
</dbReference>
<dbReference type="OrthoDB" id="9773087at2"/>
<comment type="caution">
    <text evidence="9">The sequence shown here is derived from an EMBL/GenBank/DDBJ whole genome shotgun (WGS) entry which is preliminary data.</text>
</comment>
<dbReference type="AlphaFoldDB" id="A0A134AEF2"/>
<feature type="binding site" evidence="8">
    <location>
        <position position="176"/>
    </location>
    <ligand>
        <name>ATP</name>
        <dbReference type="ChEBI" id="CHEBI:30616"/>
    </ligand>
</feature>
<dbReference type="STRING" id="755172.HMPREF1863_01215"/>
<evidence type="ECO:0000256" key="6">
    <source>
        <dbReference type="ARBA" id="ARBA00022840"/>
    </source>
</evidence>
<comment type="similarity">
    <text evidence="2 8">Belongs to the pantothenate synthetase family.</text>
</comment>
<evidence type="ECO:0000313" key="9">
    <source>
        <dbReference type="EMBL" id="KXB65930.1"/>
    </source>
</evidence>
<dbReference type="CDD" id="cd00560">
    <property type="entry name" value="PanC"/>
    <property type="match status" value="1"/>
</dbReference>
<dbReference type="FunFam" id="3.30.1300.10:FF:000001">
    <property type="entry name" value="Pantothenate synthetase"/>
    <property type="match status" value="1"/>
</dbReference>
<keyword evidence="3 8" id="KW-0436">Ligase</keyword>
<keyword evidence="5 8" id="KW-0547">Nucleotide-binding</keyword>
<keyword evidence="10" id="KW-1185">Reference proteome</keyword>
<feature type="binding site" evidence="8">
    <location>
        <position position="60"/>
    </location>
    <ligand>
        <name>beta-alanine</name>
        <dbReference type="ChEBI" id="CHEBI:57966"/>
    </ligand>
</feature>
<dbReference type="InterPro" id="IPR004821">
    <property type="entry name" value="Cyt_trans-like"/>
</dbReference>
<comment type="pathway">
    <text evidence="1 8">Cofactor biosynthesis; (R)-pantothenate biosynthesis; (R)-pantothenate from (R)-pantoate and beta-alanine: step 1/1.</text>
</comment>
<feature type="binding site" evidence="8">
    <location>
        <begin position="147"/>
        <end position="150"/>
    </location>
    <ligand>
        <name>ATP</name>
        <dbReference type="ChEBI" id="CHEBI:30616"/>
    </ligand>
</feature>
<evidence type="ECO:0000256" key="5">
    <source>
        <dbReference type="ARBA" id="ARBA00022741"/>
    </source>
</evidence>
<feature type="binding site" evidence="8">
    <location>
        <position position="60"/>
    </location>
    <ligand>
        <name>(R)-pantoate</name>
        <dbReference type="ChEBI" id="CHEBI:15980"/>
    </ligand>
</feature>
<dbReference type="NCBIfam" id="TIGR00018">
    <property type="entry name" value="panC"/>
    <property type="match status" value="1"/>
</dbReference>
<dbReference type="GO" id="GO:0004592">
    <property type="term" value="F:pantoate-beta-alanine ligase activity"/>
    <property type="evidence" value="ECO:0007669"/>
    <property type="project" value="UniProtKB-UniRule"/>
</dbReference>
<name>A0A134AEF2_9FIRM</name>
<evidence type="ECO:0000256" key="3">
    <source>
        <dbReference type="ARBA" id="ARBA00022598"/>
    </source>
</evidence>
<keyword evidence="4 8" id="KW-0566">Pantothenate biosynthesis</keyword>
<evidence type="ECO:0000256" key="4">
    <source>
        <dbReference type="ARBA" id="ARBA00022655"/>
    </source>
</evidence>
<protein>
    <recommendedName>
        <fullName evidence="8">Pantothenate synthetase</fullName>
        <shortName evidence="8">PS</shortName>
        <ecNumber evidence="8">6.3.2.1</ecNumber>
    </recommendedName>
    <alternativeName>
        <fullName evidence="8">Pantoate--beta-alanine ligase</fullName>
    </alternativeName>
    <alternativeName>
        <fullName evidence="8">Pantoate-activating enzyme</fullName>
    </alternativeName>
</protein>
<comment type="subcellular location">
    <subcellularLocation>
        <location evidence="8">Cytoplasm</location>
    </subcellularLocation>
</comment>
<dbReference type="HAMAP" id="MF_00158">
    <property type="entry name" value="PanC"/>
    <property type="match status" value="1"/>
</dbReference>
<accession>A0A134AEF2</accession>
<organism evidence="9 10">
    <name type="scientific">Aedoeadaptatus coxii</name>
    <dbReference type="NCBI Taxonomy" id="755172"/>
    <lineage>
        <taxon>Bacteria</taxon>
        <taxon>Bacillati</taxon>
        <taxon>Bacillota</taxon>
        <taxon>Tissierellia</taxon>
        <taxon>Tissierellales</taxon>
        <taxon>Peptoniphilaceae</taxon>
        <taxon>Aedoeadaptatus</taxon>
    </lineage>
</organism>
<sequence>MQIITTIQEIRDIAVKAKHKGSVGYVPTMGALHEGHGSLIKKAREENDTVIVSVFVNPLQFGPGEDYEAYPRDIEKDGKFCQNLGVDYIFHPSPEEMYPKNFGFRVVPPDNMTHILCGITRPIHFTGVATVLAKFFTVIRPTKAYFGQKDVQQVAIVKAMVEDLNLNLDIVPCPIVRENDGLAKSSRNTYLTTDERQAATVLSRALKLALNEAKNGNRDAENIKQKVVEEIQKEPLAKIDYVEILRFSNFERVKTIEKDTFMAMAVYIGNTRLIDNTFFDELNTL</sequence>
<dbReference type="PANTHER" id="PTHR21299:SF1">
    <property type="entry name" value="PANTOATE--BETA-ALANINE LIGASE"/>
    <property type="match status" value="1"/>
</dbReference>
<dbReference type="FunFam" id="3.40.50.620:FF:000013">
    <property type="entry name" value="Pantothenate synthetase"/>
    <property type="match status" value="1"/>
</dbReference>
<comment type="miscellaneous">
    <text evidence="8">The reaction proceeds by a bi uni uni bi ping pong mechanism.</text>
</comment>
<dbReference type="EC" id="6.3.2.1" evidence="8"/>
<gene>
    <name evidence="8" type="primary">panC</name>
    <name evidence="9" type="ORF">HMPREF1863_01215</name>
</gene>
<dbReference type="InterPro" id="IPR003721">
    <property type="entry name" value="Pantoate_ligase"/>
</dbReference>
<dbReference type="Gene3D" id="3.40.50.620">
    <property type="entry name" value="HUPs"/>
    <property type="match status" value="1"/>
</dbReference>
<dbReference type="InterPro" id="IPR014729">
    <property type="entry name" value="Rossmann-like_a/b/a_fold"/>
</dbReference>
<dbReference type="GO" id="GO:0005829">
    <property type="term" value="C:cytosol"/>
    <property type="evidence" value="ECO:0007669"/>
    <property type="project" value="TreeGrafter"/>
</dbReference>
<evidence type="ECO:0000313" key="10">
    <source>
        <dbReference type="Proteomes" id="UP000070442"/>
    </source>
</evidence>
<proteinExistence type="inferred from homology"/>
<evidence type="ECO:0000256" key="2">
    <source>
        <dbReference type="ARBA" id="ARBA00009256"/>
    </source>
</evidence>
<keyword evidence="6 8" id="KW-0067">ATP-binding</keyword>
<evidence type="ECO:0000256" key="1">
    <source>
        <dbReference type="ARBA" id="ARBA00004990"/>
    </source>
</evidence>
<dbReference type="PANTHER" id="PTHR21299">
    <property type="entry name" value="CYTIDYLATE KINASE/PANTOATE-BETA-ALANINE LIGASE"/>
    <property type="match status" value="1"/>
</dbReference>
<feature type="binding site" evidence="8">
    <location>
        <begin position="184"/>
        <end position="187"/>
    </location>
    <ligand>
        <name>ATP</name>
        <dbReference type="ChEBI" id="CHEBI:30616"/>
    </ligand>
</feature>